<dbReference type="STRING" id="2903.R1FRN8"/>
<feature type="region of interest" description="Disordered" evidence="1">
    <location>
        <begin position="82"/>
        <end position="101"/>
    </location>
</feature>
<evidence type="ECO:0000259" key="2">
    <source>
        <dbReference type="PROSITE" id="PS51397"/>
    </source>
</evidence>
<evidence type="ECO:0000256" key="1">
    <source>
        <dbReference type="SAM" id="MobiDB-lite"/>
    </source>
</evidence>
<dbReference type="PANTHER" id="PTHR47795:SF1">
    <property type="entry name" value="DNA-DEPENDENT METALLOPROTEASE WSS1 HOMOLOG 2"/>
    <property type="match status" value="1"/>
</dbReference>
<keyword evidence="4" id="KW-1185">Reference proteome</keyword>
<organism evidence="3 4">
    <name type="scientific">Emiliania huxleyi (strain CCMP1516)</name>
    <dbReference type="NCBI Taxonomy" id="280463"/>
    <lineage>
        <taxon>Eukaryota</taxon>
        <taxon>Haptista</taxon>
        <taxon>Haptophyta</taxon>
        <taxon>Prymnesiophyceae</taxon>
        <taxon>Isochrysidales</taxon>
        <taxon>Noelaerhabdaceae</taxon>
        <taxon>Emiliania</taxon>
    </lineage>
</organism>
<dbReference type="GeneID" id="17273708"/>
<name>A0A0D3JXC7_EMIH1</name>
<evidence type="ECO:0000313" key="3">
    <source>
        <dbReference type="EnsemblProtists" id="EOD28162"/>
    </source>
</evidence>
<dbReference type="AlphaFoldDB" id="A0A0D3JXC7"/>
<dbReference type="PaxDb" id="2903-EOD28162"/>
<dbReference type="RefSeq" id="XP_005780591.1">
    <property type="nucleotide sequence ID" value="XM_005780534.1"/>
</dbReference>
<sequence length="307" mass="33179">MRLLLQFKGKTTEVHADSADTVIAAAHDALALPSDEWRLKIVAKGKQLQPGASLPALAEGAKLMVMASSITAVERGLTSRSDPTVRGFAAEDEAASRRAADTAGGADEVSVWCTSQDAEHKFCRFEPCTWQSFGTRPSSTTPHAFEARKLLLRLATDPAVVGIMRERRYRVGTLAEMDPIDDRLAEKMEGGGKRLLGYNTNHGMSIHVRLRTMDLRGFEAYPSLVDTLLHELAHNEVGPHNDLFWHLFAQLKADYLRHHARLAQSGALFSGASPLQLAGVAEQALLPEAAGSSAPGSLTRRPAPAGV</sequence>
<dbReference type="Proteomes" id="UP000013827">
    <property type="component" value="Unassembled WGS sequence"/>
</dbReference>
<dbReference type="EnsemblProtists" id="EOD36109">
    <property type="protein sequence ID" value="EOD36109"/>
    <property type="gene ID" value="EMIHUDRAFT_373278"/>
</dbReference>
<dbReference type="PANTHER" id="PTHR47795">
    <property type="entry name" value="UBIQUITIN AND WLM DOMAIN-CONTAINING METALLOPROTEASE SPCC1442.07C"/>
    <property type="match status" value="1"/>
</dbReference>
<dbReference type="GeneID" id="17281382"/>
<dbReference type="Pfam" id="PF08325">
    <property type="entry name" value="WLM"/>
    <property type="match status" value="1"/>
</dbReference>
<dbReference type="eggNOG" id="KOG4842">
    <property type="taxonomic scope" value="Eukaryota"/>
</dbReference>
<protein>
    <recommendedName>
        <fullName evidence="2">WLM domain-containing protein</fullName>
    </recommendedName>
</protein>
<dbReference type="HOGENOM" id="CLU_907432_0_0_1"/>
<evidence type="ECO:0000313" key="4">
    <source>
        <dbReference type="Proteomes" id="UP000013827"/>
    </source>
</evidence>
<reference evidence="3" key="2">
    <citation type="submission" date="2024-10" db="UniProtKB">
        <authorList>
            <consortium name="EnsemblProtists"/>
        </authorList>
    </citation>
    <scope>IDENTIFICATION</scope>
</reference>
<proteinExistence type="predicted"/>
<dbReference type="InterPro" id="IPR013536">
    <property type="entry name" value="WLM_dom"/>
</dbReference>
<dbReference type="PROSITE" id="PS51397">
    <property type="entry name" value="WLM"/>
    <property type="match status" value="1"/>
</dbReference>
<dbReference type="KEGG" id="ehx:EMIHUDRAFT_373278"/>
<feature type="domain" description="WLM" evidence="2">
    <location>
        <begin position="121"/>
        <end position="307"/>
    </location>
</feature>
<dbReference type="RefSeq" id="XP_005788538.1">
    <property type="nucleotide sequence ID" value="XM_005788481.1"/>
</dbReference>
<dbReference type="EnsemblProtists" id="EOD28162">
    <property type="protein sequence ID" value="EOD28162"/>
    <property type="gene ID" value="EMIHUDRAFT_366332"/>
</dbReference>
<accession>A0A0D3JXC7</accession>
<reference evidence="4" key="1">
    <citation type="journal article" date="2013" name="Nature">
        <title>Pan genome of the phytoplankton Emiliania underpins its global distribution.</title>
        <authorList>
            <person name="Read B.A."/>
            <person name="Kegel J."/>
            <person name="Klute M.J."/>
            <person name="Kuo A."/>
            <person name="Lefebvre S.C."/>
            <person name="Maumus F."/>
            <person name="Mayer C."/>
            <person name="Miller J."/>
            <person name="Monier A."/>
            <person name="Salamov A."/>
            <person name="Young J."/>
            <person name="Aguilar M."/>
            <person name="Claverie J.M."/>
            <person name="Frickenhaus S."/>
            <person name="Gonzalez K."/>
            <person name="Herman E.K."/>
            <person name="Lin Y.C."/>
            <person name="Napier J."/>
            <person name="Ogata H."/>
            <person name="Sarno A.F."/>
            <person name="Shmutz J."/>
            <person name="Schroeder D."/>
            <person name="de Vargas C."/>
            <person name="Verret F."/>
            <person name="von Dassow P."/>
            <person name="Valentin K."/>
            <person name="Van de Peer Y."/>
            <person name="Wheeler G."/>
            <person name="Dacks J.B."/>
            <person name="Delwiche C.F."/>
            <person name="Dyhrman S.T."/>
            <person name="Glockner G."/>
            <person name="John U."/>
            <person name="Richards T."/>
            <person name="Worden A.Z."/>
            <person name="Zhang X."/>
            <person name="Grigoriev I.V."/>
            <person name="Allen A.E."/>
            <person name="Bidle K."/>
            <person name="Borodovsky M."/>
            <person name="Bowler C."/>
            <person name="Brownlee C."/>
            <person name="Cock J.M."/>
            <person name="Elias M."/>
            <person name="Gladyshev V.N."/>
            <person name="Groth M."/>
            <person name="Guda C."/>
            <person name="Hadaegh A."/>
            <person name="Iglesias-Rodriguez M.D."/>
            <person name="Jenkins J."/>
            <person name="Jones B.M."/>
            <person name="Lawson T."/>
            <person name="Leese F."/>
            <person name="Lindquist E."/>
            <person name="Lobanov A."/>
            <person name="Lomsadze A."/>
            <person name="Malik S.B."/>
            <person name="Marsh M.E."/>
            <person name="Mackinder L."/>
            <person name="Mock T."/>
            <person name="Mueller-Roeber B."/>
            <person name="Pagarete A."/>
            <person name="Parker M."/>
            <person name="Probert I."/>
            <person name="Quesneville H."/>
            <person name="Raines C."/>
            <person name="Rensing S.A."/>
            <person name="Riano-Pachon D.M."/>
            <person name="Richier S."/>
            <person name="Rokitta S."/>
            <person name="Shiraiwa Y."/>
            <person name="Soanes D.M."/>
            <person name="van der Giezen M."/>
            <person name="Wahlund T.M."/>
            <person name="Williams B."/>
            <person name="Wilson W."/>
            <person name="Wolfe G."/>
            <person name="Wurch L.L."/>
        </authorList>
    </citation>
    <scope>NUCLEOTIDE SEQUENCE</scope>
</reference>
<dbReference type="KEGG" id="ehx:EMIHUDRAFT_366332"/>